<accession>A0A502GA78</accession>
<dbReference type="AlphaFoldDB" id="A0A502GA78"/>
<dbReference type="Proteomes" id="UP000317663">
    <property type="component" value="Unassembled WGS sequence"/>
</dbReference>
<dbReference type="EMBL" id="RCZD01000013">
    <property type="protein sequence ID" value="TPG57603.1"/>
    <property type="molecule type" value="Genomic_DNA"/>
</dbReference>
<gene>
    <name evidence="1" type="ORF">EAH77_20505</name>
</gene>
<evidence type="ECO:0000313" key="2">
    <source>
        <dbReference type="Proteomes" id="UP000317663"/>
    </source>
</evidence>
<proteinExistence type="predicted"/>
<reference evidence="1 2" key="1">
    <citation type="journal article" date="2019" name="Environ. Microbiol.">
        <title>Species interactions and distinct microbial communities in high Arctic permafrost affected cryosols are associated with the CH4 and CO2 gas fluxes.</title>
        <authorList>
            <person name="Altshuler I."/>
            <person name="Hamel J."/>
            <person name="Turney S."/>
            <person name="Magnuson E."/>
            <person name="Levesque R."/>
            <person name="Greer C."/>
            <person name="Whyte L.G."/>
        </authorList>
    </citation>
    <scope>NUCLEOTIDE SEQUENCE [LARGE SCALE GENOMIC DNA]</scope>
    <source>
        <strain evidence="1 2">E4</strain>
    </source>
</reference>
<evidence type="ECO:0000313" key="1">
    <source>
        <dbReference type="EMBL" id="TPG57603.1"/>
    </source>
</evidence>
<protein>
    <submittedName>
        <fullName evidence="1">Uncharacterized protein</fullName>
    </submittedName>
</protein>
<dbReference type="OrthoDB" id="9804173at2"/>
<organism evidence="1 2">
    <name type="scientific">Ewingella americana</name>
    <dbReference type="NCBI Taxonomy" id="41202"/>
    <lineage>
        <taxon>Bacteria</taxon>
        <taxon>Pseudomonadati</taxon>
        <taxon>Pseudomonadota</taxon>
        <taxon>Gammaproteobacteria</taxon>
        <taxon>Enterobacterales</taxon>
        <taxon>Yersiniaceae</taxon>
        <taxon>Ewingella</taxon>
    </lineage>
</organism>
<keyword evidence="2" id="KW-1185">Reference proteome</keyword>
<name>A0A502GA78_9GAMM</name>
<comment type="caution">
    <text evidence="1">The sequence shown here is derived from an EMBL/GenBank/DDBJ whole genome shotgun (WGS) entry which is preliminary data.</text>
</comment>
<sequence>MKDSNRFKITYLELTFPPISNQEAVTFKKGPHERFMKESDFYMIAGKAETSFCNPELISTHEIYVEICSDDKIVTAGTIDFNALKCPEELENMSKRVMIGPKEIATTSYPDENEAYFYINRLTPESILWFRSRQTEGIRGFDNYRDLMVYDLLYTGIAKVGDTYDRLIKNGHHARTDILSNEKQRSTGARVSEEIFIFMFRLEPLFISSFGDNSDVDLNFGYGHKKIVADAEKAFVSLLQPEYNKERFKRYPVGKDGLYDSKLDSYAYLIAEILTFNTPSGSFSGGQNNGYWNLYNDADVIFTDKKTTTILTSDS</sequence>